<dbReference type="Proteomes" id="UP001149074">
    <property type="component" value="Unassembled WGS sequence"/>
</dbReference>
<dbReference type="AlphaFoldDB" id="A0A9W9EHQ4"/>
<sequence length="88" mass="10210">MDPNTGMDPERERRLMTIQMDDLGTARREYLSTYDEEVLPNATIEQIEATRACNQRGTPEYRFQQANKPTLDAWHSESQILHQKSNLG</sequence>
<dbReference type="RefSeq" id="XP_056468506.1">
    <property type="nucleotide sequence ID" value="XM_056623518.1"/>
</dbReference>
<protein>
    <submittedName>
        <fullName evidence="1">Uncharacterized protein</fullName>
    </submittedName>
</protein>
<dbReference type="EMBL" id="JAPQKI010000011">
    <property type="protein sequence ID" value="KAJ5081984.1"/>
    <property type="molecule type" value="Genomic_DNA"/>
</dbReference>
<evidence type="ECO:0000313" key="2">
    <source>
        <dbReference type="Proteomes" id="UP001149074"/>
    </source>
</evidence>
<reference evidence="1" key="1">
    <citation type="submission" date="2022-11" db="EMBL/GenBank/DDBJ databases">
        <authorList>
            <person name="Petersen C."/>
        </authorList>
    </citation>
    <scope>NUCLEOTIDE SEQUENCE</scope>
    <source>
        <strain evidence="1">IBT 30761</strain>
    </source>
</reference>
<gene>
    <name evidence="1" type="ORF">N7532_011027</name>
</gene>
<proteinExistence type="predicted"/>
<evidence type="ECO:0000313" key="1">
    <source>
        <dbReference type="EMBL" id="KAJ5081984.1"/>
    </source>
</evidence>
<accession>A0A9W9EHQ4</accession>
<name>A0A9W9EHQ4_9EURO</name>
<organism evidence="1 2">
    <name type="scientific">Penicillium argentinense</name>
    <dbReference type="NCBI Taxonomy" id="1131581"/>
    <lineage>
        <taxon>Eukaryota</taxon>
        <taxon>Fungi</taxon>
        <taxon>Dikarya</taxon>
        <taxon>Ascomycota</taxon>
        <taxon>Pezizomycotina</taxon>
        <taxon>Eurotiomycetes</taxon>
        <taxon>Eurotiomycetidae</taxon>
        <taxon>Eurotiales</taxon>
        <taxon>Aspergillaceae</taxon>
        <taxon>Penicillium</taxon>
    </lineage>
</organism>
<dbReference type="OrthoDB" id="5372553at2759"/>
<comment type="caution">
    <text evidence="1">The sequence shown here is derived from an EMBL/GenBank/DDBJ whole genome shotgun (WGS) entry which is preliminary data.</text>
</comment>
<reference evidence="1" key="2">
    <citation type="journal article" date="2023" name="IMA Fungus">
        <title>Comparative genomic study of the Penicillium genus elucidates a diverse pangenome and 15 lateral gene transfer events.</title>
        <authorList>
            <person name="Petersen C."/>
            <person name="Sorensen T."/>
            <person name="Nielsen M.R."/>
            <person name="Sondergaard T.E."/>
            <person name="Sorensen J.L."/>
            <person name="Fitzpatrick D.A."/>
            <person name="Frisvad J.C."/>
            <person name="Nielsen K.L."/>
        </authorList>
    </citation>
    <scope>NUCLEOTIDE SEQUENCE</scope>
    <source>
        <strain evidence="1">IBT 30761</strain>
    </source>
</reference>
<dbReference type="GeneID" id="81362497"/>
<keyword evidence="2" id="KW-1185">Reference proteome</keyword>